<dbReference type="PROSITE" id="PS51764">
    <property type="entry name" value="GH26"/>
    <property type="match status" value="1"/>
</dbReference>
<feature type="active site" description="Nucleophile" evidence="4">
    <location>
        <position position="238"/>
    </location>
</feature>
<dbReference type="SMR" id="B9K760"/>
<dbReference type="RefSeq" id="WP_015919112.1">
    <property type="nucleotide sequence ID" value="NC_011978.1"/>
</dbReference>
<feature type="active site" description="Proton donor" evidence="4">
    <location>
        <position position="126"/>
    </location>
</feature>
<accession>B9K760</accession>
<dbReference type="GO" id="GO:0016985">
    <property type="term" value="F:mannan endo-1,4-beta-mannosidase activity"/>
    <property type="evidence" value="ECO:0007669"/>
    <property type="project" value="InterPro"/>
</dbReference>
<dbReference type="Gene3D" id="3.20.20.80">
    <property type="entry name" value="Glycosidases"/>
    <property type="match status" value="1"/>
</dbReference>
<evidence type="ECO:0000256" key="4">
    <source>
        <dbReference type="PROSITE-ProRule" id="PRU01100"/>
    </source>
</evidence>
<dbReference type="SUPFAM" id="SSF51445">
    <property type="entry name" value="(Trans)glycosidases"/>
    <property type="match status" value="1"/>
</dbReference>
<keyword evidence="3 4" id="KW-0326">Glycosidase</keyword>
<dbReference type="eggNOG" id="COG4124">
    <property type="taxonomic scope" value="Bacteria"/>
</dbReference>
<dbReference type="GO" id="GO:0045493">
    <property type="term" value="P:xylan catabolic process"/>
    <property type="evidence" value="ECO:0007669"/>
    <property type="project" value="UniProtKB-KW"/>
</dbReference>
<dbReference type="KEGG" id="tna:CTN_0617"/>
<sequence>MKRFIFLAIAMIFTVLEGKILLVIGQDLNSVREYAKSGYFPEPGGVTTYTDIATLNGLCNDADWGAGLINAKKCLEEFPNSALVIGLYMVNMVDGVISGEYDRQIEILAEFIKEANRPVYLRIGYEFDGIWNSYDPEKYRVAFRYITEKLRNLLGERKKLLFTVWQSCSSPLNVILRNYQKPDISLWYPGDDYVDFVGLSWFLPANMKYHGKTPTQKELAEEVLAFARLHNKPVMISEASPQGYDLSELTKANISPVLDGPSGKNRVKKTPEEIWNEWFKPFFEFVYENSDVIRVVAYINADWDSQPMWGPPYANGYWGDSRVQVNPIIRNLWLKEIKKSIWEHGE</sequence>
<comment type="similarity">
    <text evidence="1 4">Belongs to the glycosyl hydrolase 26 family.</text>
</comment>
<evidence type="ECO:0000313" key="6">
    <source>
        <dbReference type="EMBL" id="ACM22793.1"/>
    </source>
</evidence>
<reference evidence="6 7" key="1">
    <citation type="journal article" date="2009" name="Biosci. Biotechnol. Biochem.">
        <title>WeGAS: a web-based microbial genome annotation system.</title>
        <authorList>
            <person name="Lee D."/>
            <person name="Seo H."/>
            <person name="Park C."/>
            <person name="Park K."/>
        </authorList>
    </citation>
    <scope>NUCLEOTIDE SEQUENCE [LARGE SCALE GENOMIC DNA]</scope>
    <source>
        <strain evidence="7">ATCC 49049 / DSM 4359 / NBRC 107923 / NS-E</strain>
    </source>
</reference>
<dbReference type="EMBL" id="CP000916">
    <property type="protein sequence ID" value="ACM22793.1"/>
    <property type="molecule type" value="Genomic_DNA"/>
</dbReference>
<dbReference type="AlphaFoldDB" id="B9K760"/>
<dbReference type="Proteomes" id="UP000000445">
    <property type="component" value="Chromosome"/>
</dbReference>
<proteinExistence type="inferred from homology"/>
<evidence type="ECO:0000256" key="2">
    <source>
        <dbReference type="ARBA" id="ARBA00022801"/>
    </source>
</evidence>
<gene>
    <name evidence="6" type="ordered locus">CTN_0617</name>
</gene>
<dbReference type="Pfam" id="PF02156">
    <property type="entry name" value="Glyco_hydro_26"/>
    <property type="match status" value="1"/>
</dbReference>
<dbReference type="InterPro" id="IPR000805">
    <property type="entry name" value="Glyco_hydro_26"/>
</dbReference>
<dbReference type="HOGENOM" id="CLU_732977_0_0_0"/>
<feature type="domain" description="GH26" evidence="5">
    <location>
        <begin position="1"/>
        <end position="296"/>
    </location>
</feature>
<dbReference type="InterPro" id="IPR017853">
    <property type="entry name" value="GH"/>
</dbReference>
<evidence type="ECO:0000256" key="3">
    <source>
        <dbReference type="ARBA" id="ARBA00023295"/>
    </source>
</evidence>
<evidence type="ECO:0000259" key="5">
    <source>
        <dbReference type="PROSITE" id="PS51764"/>
    </source>
</evidence>
<dbReference type="BRENDA" id="3.2.1.32">
    <property type="organism ID" value="6332"/>
</dbReference>
<organism evidence="6 7">
    <name type="scientific">Thermotoga neapolitana (strain ATCC 49049 / DSM 4359 / NBRC 107923 / NS-E)</name>
    <dbReference type="NCBI Taxonomy" id="309803"/>
    <lineage>
        <taxon>Bacteria</taxon>
        <taxon>Thermotogati</taxon>
        <taxon>Thermotogota</taxon>
        <taxon>Thermotogae</taxon>
        <taxon>Thermotogales</taxon>
        <taxon>Thermotogaceae</taxon>
        <taxon>Thermotoga</taxon>
    </lineage>
</organism>
<keyword evidence="7" id="KW-1185">Reference proteome</keyword>
<dbReference type="PANTHER" id="PTHR40079">
    <property type="entry name" value="MANNAN ENDO-1,4-BETA-MANNOSIDASE E-RELATED"/>
    <property type="match status" value="1"/>
</dbReference>
<dbReference type="CAZy" id="GH26">
    <property type="family name" value="Glycoside Hydrolase Family 26"/>
</dbReference>
<evidence type="ECO:0000313" key="7">
    <source>
        <dbReference type="Proteomes" id="UP000000445"/>
    </source>
</evidence>
<protein>
    <submittedName>
        <fullName evidence="6">Endo-1,3-beta-xylanase</fullName>
    </submittedName>
</protein>
<keyword evidence="2 4" id="KW-0378">Hydrolase</keyword>
<dbReference type="InterPro" id="IPR022790">
    <property type="entry name" value="GH26_dom"/>
</dbReference>
<dbReference type="GO" id="GO:0006080">
    <property type="term" value="P:substituted mannan metabolic process"/>
    <property type="evidence" value="ECO:0007669"/>
    <property type="project" value="InterPro"/>
</dbReference>
<name>B9K760_THENN</name>
<dbReference type="PANTHER" id="PTHR40079:SF4">
    <property type="entry name" value="GH26 DOMAIN-CONTAINING PROTEIN-RELATED"/>
    <property type="match status" value="1"/>
</dbReference>
<dbReference type="STRING" id="309803.CTN_0617"/>
<evidence type="ECO:0000256" key="1">
    <source>
        <dbReference type="ARBA" id="ARBA00007754"/>
    </source>
</evidence>